<evidence type="ECO:0008006" key="3">
    <source>
        <dbReference type="Google" id="ProtNLM"/>
    </source>
</evidence>
<evidence type="ECO:0000313" key="2">
    <source>
        <dbReference type="Proteomes" id="UP000217768"/>
    </source>
</evidence>
<accession>A0A2A2ZBA8</accession>
<organism evidence="1 2">
    <name type="scientific">Mycobacterium avium</name>
    <dbReference type="NCBI Taxonomy" id="1764"/>
    <lineage>
        <taxon>Bacteria</taxon>
        <taxon>Bacillati</taxon>
        <taxon>Actinomycetota</taxon>
        <taxon>Actinomycetes</taxon>
        <taxon>Mycobacteriales</taxon>
        <taxon>Mycobacteriaceae</taxon>
        <taxon>Mycobacterium</taxon>
        <taxon>Mycobacterium avium complex (MAC)</taxon>
    </lineage>
</organism>
<dbReference type="AlphaFoldDB" id="A0A2A2ZBA8"/>
<comment type="caution">
    <text evidence="1">The sequence shown here is derived from an EMBL/GenBank/DDBJ whole genome shotgun (WGS) entry which is preliminary data.</text>
</comment>
<name>A0A2A2ZBA8_MYCAV</name>
<protein>
    <recommendedName>
        <fullName evidence="3">Transcriptional regulator</fullName>
    </recommendedName>
</protein>
<evidence type="ECO:0000313" key="1">
    <source>
        <dbReference type="EMBL" id="PBA23650.1"/>
    </source>
</evidence>
<dbReference type="Proteomes" id="UP000217768">
    <property type="component" value="Unassembled WGS sequence"/>
</dbReference>
<sequence>MRNFLAIQLQSTDRAVSTSELRHRAGEHGFSDALIEGTYRLLVTLERRGVARRVASRGRSVYWVNNASTNRHPAAAIERFIS</sequence>
<reference evidence="1 2" key="1">
    <citation type="submission" date="2017-08" db="EMBL/GenBank/DDBJ databases">
        <title>Phylogenetic analysis of Mycobacterium avium complex whole genomes.</title>
        <authorList>
            <person name="Caverly L.J."/>
            <person name="Spilker T."/>
            <person name="Lipuma J."/>
        </authorList>
    </citation>
    <scope>NUCLEOTIDE SEQUENCE [LARGE SCALE GENOMIC DNA]</scope>
    <source>
        <strain evidence="1 2">FLAC0165</strain>
    </source>
</reference>
<dbReference type="EMBL" id="NSFD01000058">
    <property type="protein sequence ID" value="PBA23650.1"/>
    <property type="molecule type" value="Genomic_DNA"/>
</dbReference>
<gene>
    <name evidence="1" type="ORF">CKJ66_27440</name>
</gene>
<proteinExistence type="predicted"/>